<name>A0A7K1XVF0_9SPHI</name>
<dbReference type="PANTHER" id="PTHR36453:SF1">
    <property type="entry name" value="RIGHT HANDED BETA HELIX DOMAIN-CONTAINING PROTEIN"/>
    <property type="match status" value="1"/>
</dbReference>
<protein>
    <submittedName>
        <fullName evidence="2">Peptide-binding protein</fullName>
    </submittedName>
</protein>
<feature type="signal peptide" evidence="1">
    <location>
        <begin position="1"/>
        <end position="23"/>
    </location>
</feature>
<sequence length="783" mass="87069">MSSVIKTAIFLLIILLSSTTSPAKNLYVSLTGNDKNPGTLRQPFLTLRKAGSEARKCTTSVTIYIRGGTYYLEVPLIFPGTGLKAGNSLTLRPYKNEKVTISGARRLRLKWRPFRDRILRAPVPGDLVFDQLYVNGTCRQMARYPNYREGIRPYGGTSADAISPGRVKKWQDPAGGFIHAMHTGQWGDMAFRITGKNAGGTLEMEGGWQNNRPSPMHKQYRFVENIFEELDTLNEWFYNAAEKMLYFKPSPGLDLKTAIIEVPQAETLIGITGSSSAPVTHVFIEGIRFTQTTRTFMKTREPLLRSDWAVYRSGAILLSGTKDCRVRNCTLDNIGGNAVMVSGFNSGFSIERSHIYNIGGSAISFIGDPSSVRSPSFRYEHFVKYEDMDKLPGEKGRDFPVSCRAVDNLVHHIGTVEKQVAGIEISMSQAISITHNTIYEVPRAGINIGDGNWGGHLIAYNDVFDTVLETGDHGAFNSWGRDRFWHPKRATMDSLVAARPELIGLDAVKTTFILNNRFRCDNGWDIDLDDGSGNYTIANNVCLNGGIKLREGFGRTVENNIMLNNSFHPHVWFKNSRDVFQRNIVTTAYQPIRINDWGKAVNNNLFPDSISLLNARKNGTDQSSIYGDPQFVDPVNGNYQVKQGSPALKTGFINFPMEFGVRPSHLRALARKVVFPQLAVVSAAADDQLYDFMGMKIKNLHTLAERSATGMAGETGVLVREIAPTSILAPQLRPNDVILEYAGNPIASVKDLFQVRATVQSRRVVPVTIFRDQAKMTLTLTIK</sequence>
<dbReference type="Gene3D" id="2.30.42.10">
    <property type="match status" value="1"/>
</dbReference>
<dbReference type="InterPro" id="IPR011050">
    <property type="entry name" value="Pectin_lyase_fold/virulence"/>
</dbReference>
<reference evidence="2 3" key="1">
    <citation type="submission" date="2019-11" db="EMBL/GenBank/DDBJ databases">
        <title>Pedobacter sp. HMF7056 Genome sequencing and assembly.</title>
        <authorList>
            <person name="Kang H."/>
            <person name="Kim H."/>
            <person name="Joh K."/>
        </authorList>
    </citation>
    <scope>NUCLEOTIDE SEQUENCE [LARGE SCALE GENOMIC DNA]</scope>
    <source>
        <strain evidence="2 3">HMF7056</strain>
    </source>
</reference>
<comment type="caution">
    <text evidence="2">The sequence shown here is derived from an EMBL/GenBank/DDBJ whole genome shotgun (WGS) entry which is preliminary data.</text>
</comment>
<evidence type="ECO:0000313" key="2">
    <source>
        <dbReference type="EMBL" id="MXV14985.1"/>
    </source>
</evidence>
<dbReference type="InterPro" id="IPR006626">
    <property type="entry name" value="PbH1"/>
</dbReference>
<dbReference type="RefSeq" id="WP_160905918.1">
    <property type="nucleotide sequence ID" value="NZ_WVHS01000001.1"/>
</dbReference>
<dbReference type="SUPFAM" id="SSF51126">
    <property type="entry name" value="Pectin lyase-like"/>
    <property type="match status" value="1"/>
</dbReference>
<organism evidence="2 3">
    <name type="scientific">Hufsiella ginkgonis</name>
    <dbReference type="NCBI Taxonomy" id="2695274"/>
    <lineage>
        <taxon>Bacteria</taxon>
        <taxon>Pseudomonadati</taxon>
        <taxon>Bacteroidota</taxon>
        <taxon>Sphingobacteriia</taxon>
        <taxon>Sphingobacteriales</taxon>
        <taxon>Sphingobacteriaceae</taxon>
        <taxon>Hufsiella</taxon>
    </lineage>
</organism>
<dbReference type="PANTHER" id="PTHR36453">
    <property type="entry name" value="SECRETED PROTEIN-RELATED"/>
    <property type="match status" value="1"/>
</dbReference>
<evidence type="ECO:0000313" key="3">
    <source>
        <dbReference type="Proteomes" id="UP000451233"/>
    </source>
</evidence>
<dbReference type="InterPro" id="IPR012334">
    <property type="entry name" value="Pectin_lyas_fold"/>
</dbReference>
<dbReference type="Gene3D" id="2.160.20.10">
    <property type="entry name" value="Single-stranded right-handed beta-helix, Pectin lyase-like"/>
    <property type="match status" value="2"/>
</dbReference>
<feature type="chain" id="PRO_5029464676" evidence="1">
    <location>
        <begin position="24"/>
        <end position="783"/>
    </location>
</feature>
<accession>A0A7K1XVF0</accession>
<evidence type="ECO:0000256" key="1">
    <source>
        <dbReference type="SAM" id="SignalP"/>
    </source>
</evidence>
<dbReference type="AlphaFoldDB" id="A0A7K1XVF0"/>
<dbReference type="EMBL" id="WVHS01000001">
    <property type="protein sequence ID" value="MXV14985.1"/>
    <property type="molecule type" value="Genomic_DNA"/>
</dbReference>
<dbReference type="SMART" id="SM00710">
    <property type="entry name" value="PbH1"/>
    <property type="match status" value="4"/>
</dbReference>
<dbReference type="InterPro" id="IPR036034">
    <property type="entry name" value="PDZ_sf"/>
</dbReference>
<keyword evidence="1" id="KW-0732">Signal</keyword>
<gene>
    <name evidence="2" type="ORF">GS398_06715</name>
</gene>
<dbReference type="Proteomes" id="UP000451233">
    <property type="component" value="Unassembled WGS sequence"/>
</dbReference>
<keyword evidence="3" id="KW-1185">Reference proteome</keyword>
<proteinExistence type="predicted"/>
<dbReference type="SUPFAM" id="SSF50156">
    <property type="entry name" value="PDZ domain-like"/>
    <property type="match status" value="1"/>
</dbReference>